<proteinExistence type="predicted"/>
<dbReference type="EMBL" id="KN824051">
    <property type="protein sequence ID" value="KIO15462.1"/>
    <property type="molecule type" value="Genomic_DNA"/>
</dbReference>
<keyword evidence="3" id="KW-1185">Reference proteome</keyword>
<dbReference type="AlphaFoldDB" id="A0A0C3L142"/>
<reference evidence="2 3" key="1">
    <citation type="submission" date="2014-04" db="EMBL/GenBank/DDBJ databases">
        <authorList>
            <consortium name="DOE Joint Genome Institute"/>
            <person name="Kuo A."/>
            <person name="Girlanda M."/>
            <person name="Perotto S."/>
            <person name="Kohler A."/>
            <person name="Nagy L.G."/>
            <person name="Floudas D."/>
            <person name="Copeland A."/>
            <person name="Barry K.W."/>
            <person name="Cichocki N."/>
            <person name="Veneault-Fourrey C."/>
            <person name="LaButti K."/>
            <person name="Lindquist E.A."/>
            <person name="Lipzen A."/>
            <person name="Lundell T."/>
            <person name="Morin E."/>
            <person name="Murat C."/>
            <person name="Sun H."/>
            <person name="Tunlid A."/>
            <person name="Henrissat B."/>
            <person name="Grigoriev I.V."/>
            <person name="Hibbett D.S."/>
            <person name="Martin F."/>
            <person name="Nordberg H.P."/>
            <person name="Cantor M.N."/>
            <person name="Hua S.X."/>
        </authorList>
    </citation>
    <scope>NUCLEOTIDE SEQUENCE [LARGE SCALE GENOMIC DNA]</scope>
    <source>
        <strain evidence="2 3">MUT 4182</strain>
    </source>
</reference>
<evidence type="ECO:0000313" key="3">
    <source>
        <dbReference type="Proteomes" id="UP000054248"/>
    </source>
</evidence>
<organism evidence="2 3">
    <name type="scientific">Tulasnella calospora MUT 4182</name>
    <dbReference type="NCBI Taxonomy" id="1051891"/>
    <lineage>
        <taxon>Eukaryota</taxon>
        <taxon>Fungi</taxon>
        <taxon>Dikarya</taxon>
        <taxon>Basidiomycota</taxon>
        <taxon>Agaricomycotina</taxon>
        <taxon>Agaricomycetes</taxon>
        <taxon>Cantharellales</taxon>
        <taxon>Tulasnellaceae</taxon>
        <taxon>Tulasnella</taxon>
    </lineage>
</organism>
<sequence length="273" mass="27755">MLGVFVLHKDRIAKAQTSVPSSTPPIQNPPLESMPPPPPPVATTIPPLSSLGALASLLPPGGLNEQTKTLLQGLMASSGLATIAGSLVQNQAGPPPPVVPPPSTYGATYPPPPVGQYAGTTPPYSAGPSGLPPPSTYVGYAPPPPPPAVGIPPYNPAAGPSSAPAYGQAASSVHPSRQMKIAVATEGHLHPNAGGTVDLVRVIMEEDSHQTDGIRVIGLHQEMDGGEMDLLRIEVVVEEGEVEATGIVRGIGKIIVVGEEGEGGEAPRMPLCA</sequence>
<dbReference type="OrthoDB" id="10619827at2759"/>
<evidence type="ECO:0000313" key="2">
    <source>
        <dbReference type="EMBL" id="KIO15462.1"/>
    </source>
</evidence>
<reference evidence="3" key="2">
    <citation type="submission" date="2015-01" db="EMBL/GenBank/DDBJ databases">
        <title>Evolutionary Origins and Diversification of the Mycorrhizal Mutualists.</title>
        <authorList>
            <consortium name="DOE Joint Genome Institute"/>
            <consortium name="Mycorrhizal Genomics Consortium"/>
            <person name="Kohler A."/>
            <person name="Kuo A."/>
            <person name="Nagy L.G."/>
            <person name="Floudas D."/>
            <person name="Copeland A."/>
            <person name="Barry K.W."/>
            <person name="Cichocki N."/>
            <person name="Veneault-Fourrey C."/>
            <person name="LaButti K."/>
            <person name="Lindquist E.A."/>
            <person name="Lipzen A."/>
            <person name="Lundell T."/>
            <person name="Morin E."/>
            <person name="Murat C."/>
            <person name="Riley R."/>
            <person name="Ohm R."/>
            <person name="Sun H."/>
            <person name="Tunlid A."/>
            <person name="Henrissat B."/>
            <person name="Grigoriev I.V."/>
            <person name="Hibbett D.S."/>
            <person name="Martin F."/>
        </authorList>
    </citation>
    <scope>NUCLEOTIDE SEQUENCE [LARGE SCALE GENOMIC DNA]</scope>
    <source>
        <strain evidence="3">MUT 4182</strain>
    </source>
</reference>
<evidence type="ECO:0000256" key="1">
    <source>
        <dbReference type="SAM" id="MobiDB-lite"/>
    </source>
</evidence>
<protein>
    <submittedName>
        <fullName evidence="2">Uncharacterized protein</fullName>
    </submittedName>
</protein>
<feature type="region of interest" description="Disordered" evidence="1">
    <location>
        <begin position="15"/>
        <end position="42"/>
    </location>
</feature>
<dbReference type="Proteomes" id="UP000054248">
    <property type="component" value="Unassembled WGS sequence"/>
</dbReference>
<feature type="compositionally biased region" description="Pro residues" evidence="1">
    <location>
        <begin position="22"/>
        <end position="41"/>
    </location>
</feature>
<name>A0A0C3L142_9AGAM</name>
<dbReference type="HOGENOM" id="CLU_1020113_0_0_1"/>
<accession>A0A0C3L142</accession>
<gene>
    <name evidence="2" type="ORF">M407DRAFT_34959</name>
</gene>